<reference evidence="3" key="1">
    <citation type="submission" date="2017-09" db="EMBL/GenBank/DDBJ databases">
        <title>Polyketide synthases of a Diaporthe helianthi virulent isolate.</title>
        <authorList>
            <person name="Baroncelli R."/>
        </authorList>
    </citation>
    <scope>NUCLEOTIDE SEQUENCE [LARGE SCALE GENOMIC DNA]</scope>
    <source>
        <strain evidence="3">7/96</strain>
    </source>
</reference>
<evidence type="ECO:0008006" key="5">
    <source>
        <dbReference type="Google" id="ProtNLM"/>
    </source>
</evidence>
<evidence type="ECO:0000313" key="4">
    <source>
        <dbReference type="Proteomes" id="UP000094444"/>
    </source>
</evidence>
<dbReference type="EMBL" id="MAVT02000608">
    <property type="protein sequence ID" value="POS74564.1"/>
    <property type="molecule type" value="Genomic_DNA"/>
</dbReference>
<evidence type="ECO:0000313" key="3">
    <source>
        <dbReference type="EMBL" id="POS74564.1"/>
    </source>
</evidence>
<protein>
    <recommendedName>
        <fullName evidence="5">Cytoskeleton-associated protein</fullName>
    </recommendedName>
</protein>
<dbReference type="AlphaFoldDB" id="A0A2P5HWE3"/>
<name>A0A2P5HWE3_DIAHE</name>
<dbReference type="Proteomes" id="UP000094444">
    <property type="component" value="Unassembled WGS sequence"/>
</dbReference>
<evidence type="ECO:0000256" key="1">
    <source>
        <dbReference type="SAM" id="MobiDB-lite"/>
    </source>
</evidence>
<keyword evidence="2" id="KW-1133">Transmembrane helix</keyword>
<proteinExistence type="predicted"/>
<comment type="caution">
    <text evidence="3">The sequence shown here is derived from an EMBL/GenBank/DDBJ whole genome shotgun (WGS) entry which is preliminary data.</text>
</comment>
<feature type="compositionally biased region" description="Basic and acidic residues" evidence="1">
    <location>
        <begin position="320"/>
        <end position="331"/>
    </location>
</feature>
<organism evidence="3 4">
    <name type="scientific">Diaporthe helianthi</name>
    <dbReference type="NCBI Taxonomy" id="158607"/>
    <lineage>
        <taxon>Eukaryota</taxon>
        <taxon>Fungi</taxon>
        <taxon>Dikarya</taxon>
        <taxon>Ascomycota</taxon>
        <taxon>Pezizomycotina</taxon>
        <taxon>Sordariomycetes</taxon>
        <taxon>Sordariomycetidae</taxon>
        <taxon>Diaporthales</taxon>
        <taxon>Diaporthaceae</taxon>
        <taxon>Diaporthe</taxon>
    </lineage>
</organism>
<feature type="transmembrane region" description="Helical" evidence="2">
    <location>
        <begin position="12"/>
        <end position="32"/>
    </location>
</feature>
<accession>A0A2P5HWE3</accession>
<gene>
    <name evidence="3" type="ORF">DHEL01_v207041</name>
</gene>
<keyword evidence="2" id="KW-0472">Membrane</keyword>
<dbReference type="OrthoDB" id="5385189at2759"/>
<dbReference type="STRING" id="158607.A0A2P5HWE3"/>
<feature type="region of interest" description="Disordered" evidence="1">
    <location>
        <begin position="279"/>
        <end position="331"/>
    </location>
</feature>
<keyword evidence="2" id="KW-0812">Transmembrane</keyword>
<keyword evidence="4" id="KW-1185">Reference proteome</keyword>
<sequence>MSFLNYARDERMVVVGLTAAFLGAVATMRMLLQQWRDGTEIKPQQPTTQYITQETEDSLKPSTLDMLLGHYNFAIREVAAKIVCDRAVNDGETIDYLLWGITRPDYDERMKNLRTLAFITDPREDLHHHFSTKSLSKLNTGRAYSAFVRSLEHCLTDRAPLEKLDDRWFDEYGLRDMAEKLCFMFISQLMQKYGPDKFVQAGIVEKWLAKQNWGDKPEEREHNFFQYMYKTNRIVEIIQKIQQSATGRDALEKAGLMPKTVSQSFDVFASIHIETEILDGDNAEPTPRNMDQSPEEQRIRHRHREAMVLNDGTRPLGRSDIIEREHNTPPP</sequence>
<evidence type="ECO:0000256" key="2">
    <source>
        <dbReference type="SAM" id="Phobius"/>
    </source>
</evidence>
<dbReference type="InParanoid" id="A0A2P5HWE3"/>